<accession>A0A3L6RES8</accession>
<dbReference type="InterPro" id="IPR007321">
    <property type="entry name" value="Transposase_28"/>
</dbReference>
<feature type="domain" description="Transposase (putative) gypsy type" evidence="1">
    <location>
        <begin position="4"/>
        <end position="63"/>
    </location>
</feature>
<comment type="caution">
    <text evidence="2">The sequence shown here is derived from an EMBL/GenBank/DDBJ whole genome shotgun (WGS) entry which is preliminary data.</text>
</comment>
<dbReference type="AlphaFoldDB" id="A0A3L6RES8"/>
<evidence type="ECO:0000259" key="1">
    <source>
        <dbReference type="Pfam" id="PF04195"/>
    </source>
</evidence>
<reference evidence="3" key="1">
    <citation type="journal article" date="2019" name="Nat. Commun.">
        <title>The genome of broomcorn millet.</title>
        <authorList>
            <person name="Zou C."/>
            <person name="Miki D."/>
            <person name="Li D."/>
            <person name="Tang Q."/>
            <person name="Xiao L."/>
            <person name="Rajput S."/>
            <person name="Deng P."/>
            <person name="Jia W."/>
            <person name="Huang R."/>
            <person name="Zhang M."/>
            <person name="Sun Y."/>
            <person name="Hu J."/>
            <person name="Fu X."/>
            <person name="Schnable P.S."/>
            <person name="Li F."/>
            <person name="Zhang H."/>
            <person name="Feng B."/>
            <person name="Zhu X."/>
            <person name="Liu R."/>
            <person name="Schnable J.C."/>
            <person name="Zhu J.-K."/>
            <person name="Zhang H."/>
        </authorList>
    </citation>
    <scope>NUCLEOTIDE SEQUENCE [LARGE SCALE GENOMIC DNA]</scope>
</reference>
<protein>
    <recommendedName>
        <fullName evidence="1">Transposase (putative) gypsy type domain-containing protein</fullName>
    </recommendedName>
</protein>
<dbReference type="Pfam" id="PF04195">
    <property type="entry name" value="Transposase_28"/>
    <property type="match status" value="1"/>
</dbReference>
<proteinExistence type="predicted"/>
<name>A0A3L6RES8_PANMI</name>
<keyword evidence="3" id="KW-1185">Reference proteome</keyword>
<evidence type="ECO:0000313" key="2">
    <source>
        <dbReference type="EMBL" id="RLN03087.1"/>
    </source>
</evidence>
<evidence type="ECO:0000313" key="3">
    <source>
        <dbReference type="Proteomes" id="UP000275267"/>
    </source>
</evidence>
<dbReference type="Proteomes" id="UP000275267">
    <property type="component" value="Unassembled WGS sequence"/>
</dbReference>
<organism evidence="2 3">
    <name type="scientific">Panicum miliaceum</name>
    <name type="common">Proso millet</name>
    <name type="synonym">Broomcorn millet</name>
    <dbReference type="NCBI Taxonomy" id="4540"/>
    <lineage>
        <taxon>Eukaryota</taxon>
        <taxon>Viridiplantae</taxon>
        <taxon>Streptophyta</taxon>
        <taxon>Embryophyta</taxon>
        <taxon>Tracheophyta</taxon>
        <taxon>Spermatophyta</taxon>
        <taxon>Magnoliopsida</taxon>
        <taxon>Liliopsida</taxon>
        <taxon>Poales</taxon>
        <taxon>Poaceae</taxon>
        <taxon>PACMAD clade</taxon>
        <taxon>Panicoideae</taxon>
        <taxon>Panicodae</taxon>
        <taxon>Paniceae</taxon>
        <taxon>Panicinae</taxon>
        <taxon>Panicum</taxon>
        <taxon>Panicum sect. Panicum</taxon>
    </lineage>
</organism>
<sequence length="68" mass="7327">MEAVVLAEFFWHSFGMAAHGFLHLVLHELGIGLHLLYPDGLLQVVGFISLCEGFLGVAPSLPLPPTEA</sequence>
<dbReference type="EMBL" id="PQIB02000008">
    <property type="protein sequence ID" value="RLN03087.1"/>
    <property type="molecule type" value="Genomic_DNA"/>
</dbReference>
<gene>
    <name evidence="2" type="ORF">C2845_PM13G09770</name>
</gene>